<dbReference type="EMBL" id="BMIO01000002">
    <property type="protein sequence ID" value="GGD35863.1"/>
    <property type="molecule type" value="Genomic_DNA"/>
</dbReference>
<dbReference type="AlphaFoldDB" id="A0A917DHI6"/>
<feature type="signal peptide" evidence="1">
    <location>
        <begin position="1"/>
        <end position="22"/>
    </location>
</feature>
<name>A0A917DHI6_9SPHN</name>
<evidence type="ECO:0000313" key="3">
    <source>
        <dbReference type="Proteomes" id="UP000598997"/>
    </source>
</evidence>
<comment type="caution">
    <text evidence="2">The sequence shown here is derived from an EMBL/GenBank/DDBJ whole genome shotgun (WGS) entry which is preliminary data.</text>
</comment>
<keyword evidence="3" id="KW-1185">Reference proteome</keyword>
<evidence type="ECO:0000313" key="2">
    <source>
        <dbReference type="EMBL" id="GGD35863.1"/>
    </source>
</evidence>
<dbReference type="Proteomes" id="UP000598997">
    <property type="component" value="Unassembled WGS sequence"/>
</dbReference>
<organism evidence="2 3">
    <name type="scientific">Croceicoccus pelagius</name>
    <dbReference type="NCBI Taxonomy" id="1703341"/>
    <lineage>
        <taxon>Bacteria</taxon>
        <taxon>Pseudomonadati</taxon>
        <taxon>Pseudomonadota</taxon>
        <taxon>Alphaproteobacteria</taxon>
        <taxon>Sphingomonadales</taxon>
        <taxon>Erythrobacteraceae</taxon>
        <taxon>Croceicoccus</taxon>
    </lineage>
</organism>
<evidence type="ECO:0000256" key="1">
    <source>
        <dbReference type="SAM" id="SignalP"/>
    </source>
</evidence>
<reference evidence="2 3" key="1">
    <citation type="journal article" date="2014" name="Int. J. Syst. Evol. Microbiol.">
        <title>Complete genome sequence of Corynebacterium casei LMG S-19264T (=DSM 44701T), isolated from a smear-ripened cheese.</title>
        <authorList>
            <consortium name="US DOE Joint Genome Institute (JGI-PGF)"/>
            <person name="Walter F."/>
            <person name="Albersmeier A."/>
            <person name="Kalinowski J."/>
            <person name="Ruckert C."/>
        </authorList>
    </citation>
    <scope>NUCLEOTIDE SEQUENCE [LARGE SCALE GENOMIC DNA]</scope>
    <source>
        <strain evidence="2 3">CGMCC 1.15358</strain>
    </source>
</reference>
<gene>
    <name evidence="2" type="ORF">GCM10010989_07520</name>
</gene>
<protein>
    <recommendedName>
        <fullName evidence="4">UrcA family protein</fullName>
    </recommendedName>
</protein>
<proteinExistence type="predicted"/>
<sequence>MKTVLTATAALAMLAASNAAFANEVVTKSTEVSFHDVDLTTQEGQAEMDSRIARAARNVCKVETTKSFAHRRAASDCYAAAMKQGRIEMAKRAEDIRYGG</sequence>
<keyword evidence="1" id="KW-0732">Signal</keyword>
<dbReference type="InterPro" id="IPR030972">
    <property type="entry name" value="UrcA_uranyl"/>
</dbReference>
<dbReference type="RefSeq" id="WP_066764574.1">
    <property type="nucleotide sequence ID" value="NZ_BMIO01000002.1"/>
</dbReference>
<feature type="chain" id="PRO_5036813107" description="UrcA family protein" evidence="1">
    <location>
        <begin position="23"/>
        <end position="100"/>
    </location>
</feature>
<evidence type="ECO:0008006" key="4">
    <source>
        <dbReference type="Google" id="ProtNLM"/>
    </source>
</evidence>
<accession>A0A917DHI6</accession>
<dbReference type="NCBIfam" id="TIGR04433">
    <property type="entry name" value="UrcA_uranyl"/>
    <property type="match status" value="1"/>
</dbReference>